<keyword evidence="5" id="KW-0520">NAD</keyword>
<evidence type="ECO:0000313" key="7">
    <source>
        <dbReference type="EMBL" id="RDH46591.1"/>
    </source>
</evidence>
<keyword evidence="9" id="KW-1185">Reference proteome</keyword>
<sequence length="434" mass="47808">MSIEENGHHIVIVGGGAGGLELATKLGKTLGRKGRARITLVDANLTHVWKPLLHEVATGSMDYTANEVNYRAQAKWNGFEFQLGRMTGLERDKKQIHLAPVIDEEEGEVVGERIINYDSLVIAVGSQTNDFGTPGAADHCLFLDSFAQAKRFHKVLLNSFLKANYDKVPLDIAIIGAGATGVELAAELRMASRELPVYGLNHISRDDINISLVEASPRILPALPERISLAATKELERLGIKVITHDSVKEIQAHGLQLASGEFIPAQLKVWAAGIKAPEFLTTLDGLETARNNQLVVKQTLQTTKDESIFALGDCANCPQPDSDKPVPPRAQAAHQQATLLAKTLQRRLQGLDAIPYVYKDRGSLISFSRYGSVGNLMGNLTGKNLMIEGRVARFMYVSLYRLHQIALHGFFRTSLIWLNDKINHVIRPRLKLH</sequence>
<evidence type="ECO:0000256" key="3">
    <source>
        <dbReference type="ARBA" id="ARBA00022827"/>
    </source>
</evidence>
<dbReference type="PANTHER" id="PTHR43706">
    <property type="entry name" value="NADH DEHYDROGENASE"/>
    <property type="match status" value="1"/>
</dbReference>
<feature type="domain" description="FAD/NAD(P)-binding" evidence="6">
    <location>
        <begin position="9"/>
        <end position="338"/>
    </location>
</feature>
<evidence type="ECO:0000313" key="9">
    <source>
        <dbReference type="Proteomes" id="UP000257039"/>
    </source>
</evidence>
<evidence type="ECO:0000256" key="2">
    <source>
        <dbReference type="ARBA" id="ARBA00022630"/>
    </source>
</evidence>
<name>A0A4P9VUE0_9GAMM</name>
<dbReference type="EMBL" id="NDXW01000001">
    <property type="protein sequence ID" value="RDH46591.1"/>
    <property type="molecule type" value="Genomic_DNA"/>
</dbReference>
<evidence type="ECO:0000256" key="5">
    <source>
        <dbReference type="ARBA" id="ARBA00023027"/>
    </source>
</evidence>
<evidence type="ECO:0000313" key="8">
    <source>
        <dbReference type="EMBL" id="RDH46866.1"/>
    </source>
</evidence>
<dbReference type="EMBL" id="NDXW01000001">
    <property type="protein sequence ID" value="RDH46866.1"/>
    <property type="molecule type" value="Genomic_DNA"/>
</dbReference>
<keyword evidence="2" id="KW-0285">Flavoprotein</keyword>
<dbReference type="SUPFAM" id="SSF51905">
    <property type="entry name" value="FAD/NAD(P)-binding domain"/>
    <property type="match status" value="1"/>
</dbReference>
<organism evidence="8 9">
    <name type="scientific">Zooshikella ganghwensis</name>
    <dbReference type="NCBI Taxonomy" id="202772"/>
    <lineage>
        <taxon>Bacteria</taxon>
        <taxon>Pseudomonadati</taxon>
        <taxon>Pseudomonadota</taxon>
        <taxon>Gammaproteobacteria</taxon>
        <taxon>Oceanospirillales</taxon>
        <taxon>Zooshikellaceae</taxon>
        <taxon>Zooshikella</taxon>
    </lineage>
</organism>
<keyword evidence="4" id="KW-0560">Oxidoreductase</keyword>
<comment type="caution">
    <text evidence="8">The sequence shown here is derived from an EMBL/GenBank/DDBJ whole genome shotgun (WGS) entry which is preliminary data.</text>
</comment>
<dbReference type="AlphaFoldDB" id="A0A4P9VUE0"/>
<dbReference type="PRINTS" id="PR00368">
    <property type="entry name" value="FADPNR"/>
</dbReference>
<dbReference type="GO" id="GO:0008137">
    <property type="term" value="F:NADH dehydrogenase (ubiquinone) activity"/>
    <property type="evidence" value="ECO:0007669"/>
    <property type="project" value="TreeGrafter"/>
</dbReference>
<dbReference type="PANTHER" id="PTHR43706:SF9">
    <property type="entry name" value="TYPE II NADH:QUINONE OXIDOREDUCTASE"/>
    <property type="match status" value="1"/>
</dbReference>
<evidence type="ECO:0000259" key="6">
    <source>
        <dbReference type="Pfam" id="PF07992"/>
    </source>
</evidence>
<dbReference type="InterPro" id="IPR045024">
    <property type="entry name" value="NDH-2"/>
</dbReference>
<reference evidence="8 9" key="1">
    <citation type="submission" date="2017-04" db="EMBL/GenBank/DDBJ databases">
        <title>Draft genome sequence of Zooshikella ganghwensis VG4 isolated from Red Sea sediments.</title>
        <authorList>
            <person name="Rehman Z."/>
            <person name="Alam I."/>
            <person name="Kamau A."/>
            <person name="Bajic V."/>
            <person name="Leiknes T."/>
        </authorList>
    </citation>
    <scope>NUCLEOTIDE SEQUENCE [LARGE SCALE GENOMIC DNA]</scope>
    <source>
        <strain evidence="8 9">VG4</strain>
    </source>
</reference>
<dbReference type="Proteomes" id="UP000257039">
    <property type="component" value="Unassembled WGS sequence"/>
</dbReference>
<accession>A0A4P9VUE0</accession>
<dbReference type="GO" id="GO:0003954">
    <property type="term" value="F:NADH dehydrogenase activity"/>
    <property type="evidence" value="ECO:0007669"/>
    <property type="project" value="InterPro"/>
</dbReference>
<dbReference type="RefSeq" id="WP_027709318.1">
    <property type="nucleotide sequence ID" value="NZ_JAEVHG010000028.1"/>
</dbReference>
<evidence type="ECO:0000256" key="4">
    <source>
        <dbReference type="ARBA" id="ARBA00023002"/>
    </source>
</evidence>
<gene>
    <name evidence="7" type="ORF">B9G39_00025</name>
    <name evidence="8" type="ORF">B9G39_25705</name>
</gene>
<dbReference type="InterPro" id="IPR023753">
    <property type="entry name" value="FAD/NAD-binding_dom"/>
</dbReference>
<dbReference type="Gene3D" id="3.50.50.100">
    <property type="match status" value="1"/>
</dbReference>
<dbReference type="Pfam" id="PF07992">
    <property type="entry name" value="Pyr_redox_2"/>
    <property type="match status" value="1"/>
</dbReference>
<comment type="similarity">
    <text evidence="1">Belongs to the NADH dehydrogenase family.</text>
</comment>
<keyword evidence="3" id="KW-0274">FAD</keyword>
<proteinExistence type="inferred from homology"/>
<protein>
    <submittedName>
        <fullName evidence="8">NAD(P)/FAD-dependent oxidoreductase</fullName>
    </submittedName>
</protein>
<dbReference type="InterPro" id="IPR036188">
    <property type="entry name" value="FAD/NAD-bd_sf"/>
</dbReference>
<evidence type="ECO:0000256" key="1">
    <source>
        <dbReference type="ARBA" id="ARBA00005272"/>
    </source>
</evidence>
<dbReference type="PRINTS" id="PR00411">
    <property type="entry name" value="PNDRDTASEI"/>
</dbReference>